<evidence type="ECO:0008006" key="5">
    <source>
        <dbReference type="Google" id="ProtNLM"/>
    </source>
</evidence>
<evidence type="ECO:0000313" key="4">
    <source>
        <dbReference type="Proteomes" id="UP000075321"/>
    </source>
</evidence>
<accession>A0A151AJA2</accession>
<dbReference type="AlphaFoldDB" id="A0A151AJA2"/>
<feature type="domain" description="DUF7108" evidence="2">
    <location>
        <begin position="93"/>
        <end position="180"/>
    </location>
</feature>
<evidence type="ECO:0000259" key="2">
    <source>
        <dbReference type="Pfam" id="PF23420"/>
    </source>
</evidence>
<evidence type="ECO:0000259" key="1">
    <source>
        <dbReference type="Pfam" id="PF23418"/>
    </source>
</evidence>
<dbReference type="OrthoDB" id="203809at2157"/>
<reference evidence="3 4" key="1">
    <citation type="submission" date="2016-02" db="EMBL/GenBank/DDBJ databases">
        <title>Genome sequence of Halalkalicoccus paucihalophilus DSM 24557.</title>
        <authorList>
            <person name="Poehlein A."/>
            <person name="Daniel R."/>
        </authorList>
    </citation>
    <scope>NUCLEOTIDE SEQUENCE [LARGE SCALE GENOMIC DNA]</scope>
    <source>
        <strain evidence="3 4">DSM 24557</strain>
    </source>
</reference>
<comment type="caution">
    <text evidence="3">The sequence shown here is derived from an EMBL/GenBank/DDBJ whole genome shotgun (WGS) entry which is preliminary data.</text>
</comment>
<dbReference type="PATRIC" id="fig|1008153.3.peg.383"/>
<dbReference type="EMBL" id="LTAZ01000001">
    <property type="protein sequence ID" value="KYH27711.1"/>
    <property type="molecule type" value="Genomic_DNA"/>
</dbReference>
<gene>
    <name evidence="3" type="ORF">HAPAU_03790</name>
</gene>
<feature type="domain" description="DUF7108" evidence="1">
    <location>
        <begin position="3"/>
        <end position="88"/>
    </location>
</feature>
<dbReference type="InterPro" id="IPR055532">
    <property type="entry name" value="DUF7108_N"/>
</dbReference>
<organism evidence="3 4">
    <name type="scientific">Halalkalicoccus paucihalophilus</name>
    <dbReference type="NCBI Taxonomy" id="1008153"/>
    <lineage>
        <taxon>Archaea</taxon>
        <taxon>Methanobacteriati</taxon>
        <taxon>Methanobacteriota</taxon>
        <taxon>Stenosarchaea group</taxon>
        <taxon>Halobacteria</taxon>
        <taxon>Halobacteriales</taxon>
        <taxon>Halococcaceae</taxon>
        <taxon>Halalkalicoccus</taxon>
    </lineage>
</organism>
<keyword evidence="4" id="KW-1185">Reference proteome</keyword>
<dbReference type="RefSeq" id="WP_066378812.1">
    <property type="nucleotide sequence ID" value="NZ_LTAZ01000001.1"/>
</dbReference>
<name>A0A151AJA2_9EURY</name>
<sequence>MAELPDDVVEEATQLTKLARAAVDSDEAAAYRDHRTELLADHGFRARVREDDATETLVLHPAEWVEDGTIRPDRVGDVDRAVEVQVAGPESPDDWAAVEEHNRTVAARVREEYGEVHGDNADAFADFMSNHYAKRVEAATPEERTEFVQEYFVRNAWPSEAQKEVVEQSLEYVEKTAKTDLS</sequence>
<proteinExistence type="predicted"/>
<protein>
    <recommendedName>
        <fullName evidence="5">RnhA operon protein</fullName>
    </recommendedName>
</protein>
<evidence type="ECO:0000313" key="3">
    <source>
        <dbReference type="EMBL" id="KYH27711.1"/>
    </source>
</evidence>
<dbReference type="Pfam" id="PF23420">
    <property type="entry name" value="DUF7108_C"/>
    <property type="match status" value="1"/>
</dbReference>
<dbReference type="Pfam" id="PF23418">
    <property type="entry name" value="DUF7108"/>
    <property type="match status" value="1"/>
</dbReference>
<dbReference type="InterPro" id="IPR056494">
    <property type="entry name" value="DUF7108_C"/>
</dbReference>
<dbReference type="Proteomes" id="UP000075321">
    <property type="component" value="Unassembled WGS sequence"/>
</dbReference>